<dbReference type="Proteomes" id="UP001140502">
    <property type="component" value="Unassembled WGS sequence"/>
</dbReference>
<dbReference type="InterPro" id="IPR057230">
    <property type="entry name" value="DUF7908"/>
</dbReference>
<evidence type="ECO:0000256" key="2">
    <source>
        <dbReference type="SAM" id="SignalP"/>
    </source>
</evidence>
<gene>
    <name evidence="4" type="ORF">N0V84_002827</name>
</gene>
<organism evidence="4 5">
    <name type="scientific">Fusarium piperis</name>
    <dbReference type="NCBI Taxonomy" id="1435070"/>
    <lineage>
        <taxon>Eukaryota</taxon>
        <taxon>Fungi</taxon>
        <taxon>Dikarya</taxon>
        <taxon>Ascomycota</taxon>
        <taxon>Pezizomycotina</taxon>
        <taxon>Sordariomycetes</taxon>
        <taxon>Hypocreomycetidae</taxon>
        <taxon>Hypocreales</taxon>
        <taxon>Nectriaceae</taxon>
        <taxon>Fusarium</taxon>
        <taxon>Fusarium solani species complex</taxon>
    </lineage>
</organism>
<evidence type="ECO:0000256" key="1">
    <source>
        <dbReference type="SAM" id="MobiDB-lite"/>
    </source>
</evidence>
<dbReference type="EMBL" id="JAPEUR010000037">
    <property type="protein sequence ID" value="KAJ4326712.1"/>
    <property type="molecule type" value="Genomic_DNA"/>
</dbReference>
<sequence>MVMRRQLFHLALAGNILQAVATFENIELVQGSLCIIYLSTYLAPARTWAASLDPIESPAFIDRNGTSTSIRTLLATSLPDSASSVSLGSLTDIDNVATGAPSASDLLTRATVSRETSRTPTSNAASVTTTGAEVSGQAIILLVNEPEDTRKRQQRAVRGFINNGNTAGFGSCSDAGIFSLASGQLLDAGDPIYYSASEDYKQLTPQGEPPVGAITTTFTNSGGSLQFINPLLPNDQAGFCQDPQTGEIFITLTSQPPGCVPVKVAVYLGNIYFHLASKSHVDVCQ</sequence>
<feature type="signal peptide" evidence="2">
    <location>
        <begin position="1"/>
        <end position="22"/>
    </location>
</feature>
<keyword evidence="5" id="KW-1185">Reference proteome</keyword>
<evidence type="ECO:0000313" key="4">
    <source>
        <dbReference type="EMBL" id="KAJ4326712.1"/>
    </source>
</evidence>
<feature type="chain" id="PRO_5040824600" description="DUF7908 domain-containing protein" evidence="2">
    <location>
        <begin position="23"/>
        <end position="285"/>
    </location>
</feature>
<feature type="domain" description="DUF7908" evidence="3">
    <location>
        <begin position="136"/>
        <end position="267"/>
    </location>
</feature>
<evidence type="ECO:0000259" key="3">
    <source>
        <dbReference type="Pfam" id="PF25485"/>
    </source>
</evidence>
<reference evidence="4" key="1">
    <citation type="submission" date="2022-10" db="EMBL/GenBank/DDBJ databases">
        <title>Tapping the CABI collections for fungal endophytes: first genome assemblies for Collariella, Neodidymelliopsis, Ascochyta clinopodiicola, Didymella pomorum, Didymosphaeria variabile, Neocosmospora piperis and Neocucurbitaria cava.</title>
        <authorList>
            <person name="Hill R."/>
        </authorList>
    </citation>
    <scope>NUCLEOTIDE SEQUENCE</scope>
    <source>
        <strain evidence="4">IMI 366586</strain>
    </source>
</reference>
<comment type="caution">
    <text evidence="4">The sequence shown here is derived from an EMBL/GenBank/DDBJ whole genome shotgun (WGS) entry which is preliminary data.</text>
</comment>
<feature type="region of interest" description="Disordered" evidence="1">
    <location>
        <begin position="110"/>
        <end position="129"/>
    </location>
</feature>
<accession>A0A9W8WIG3</accession>
<keyword evidence="2" id="KW-0732">Signal</keyword>
<dbReference type="AlphaFoldDB" id="A0A9W8WIG3"/>
<proteinExistence type="predicted"/>
<evidence type="ECO:0000313" key="5">
    <source>
        <dbReference type="Proteomes" id="UP001140502"/>
    </source>
</evidence>
<name>A0A9W8WIG3_9HYPO</name>
<protein>
    <recommendedName>
        <fullName evidence="3">DUF7908 domain-containing protein</fullName>
    </recommendedName>
</protein>
<dbReference type="Pfam" id="PF25485">
    <property type="entry name" value="DUF7908"/>
    <property type="match status" value="1"/>
</dbReference>
<dbReference type="OrthoDB" id="3563678at2759"/>